<dbReference type="AlphaFoldDB" id="A0A5B7JXF4"/>
<accession>A0A5B7JXF4</accession>
<dbReference type="EMBL" id="VSRR010117540">
    <property type="protein sequence ID" value="MPC99245.1"/>
    <property type="molecule type" value="Genomic_DNA"/>
</dbReference>
<protein>
    <submittedName>
        <fullName evidence="1">Uncharacterized protein</fullName>
    </submittedName>
</protein>
<reference evidence="1 2" key="1">
    <citation type="submission" date="2019-05" db="EMBL/GenBank/DDBJ databases">
        <title>Another draft genome of Portunus trituberculatus and its Hox gene families provides insights of decapod evolution.</title>
        <authorList>
            <person name="Jeong J.-H."/>
            <person name="Song I."/>
            <person name="Kim S."/>
            <person name="Choi T."/>
            <person name="Kim D."/>
            <person name="Ryu S."/>
            <person name="Kim W."/>
        </authorList>
    </citation>
    <scope>NUCLEOTIDE SEQUENCE [LARGE SCALE GENOMIC DNA]</scope>
    <source>
        <tissue evidence="1">Muscle</tissue>
    </source>
</reference>
<gene>
    <name evidence="1" type="ORF">E2C01_094647</name>
</gene>
<keyword evidence="2" id="KW-1185">Reference proteome</keyword>
<evidence type="ECO:0000313" key="1">
    <source>
        <dbReference type="EMBL" id="MPC99245.1"/>
    </source>
</evidence>
<organism evidence="1 2">
    <name type="scientific">Portunus trituberculatus</name>
    <name type="common">Swimming crab</name>
    <name type="synonym">Neptunus trituberculatus</name>
    <dbReference type="NCBI Taxonomy" id="210409"/>
    <lineage>
        <taxon>Eukaryota</taxon>
        <taxon>Metazoa</taxon>
        <taxon>Ecdysozoa</taxon>
        <taxon>Arthropoda</taxon>
        <taxon>Crustacea</taxon>
        <taxon>Multicrustacea</taxon>
        <taxon>Malacostraca</taxon>
        <taxon>Eumalacostraca</taxon>
        <taxon>Eucarida</taxon>
        <taxon>Decapoda</taxon>
        <taxon>Pleocyemata</taxon>
        <taxon>Brachyura</taxon>
        <taxon>Eubrachyura</taxon>
        <taxon>Portunoidea</taxon>
        <taxon>Portunidae</taxon>
        <taxon>Portuninae</taxon>
        <taxon>Portunus</taxon>
    </lineage>
</organism>
<evidence type="ECO:0000313" key="2">
    <source>
        <dbReference type="Proteomes" id="UP000324222"/>
    </source>
</evidence>
<sequence>MPIPASCPVFEPPTLSQRRGYIGRLVCPTSPIPTAPPPTLIASCVLGASRIVSSRLIFNAVLHHCLKSRRQGGSERWESSTPGK</sequence>
<dbReference type="Proteomes" id="UP000324222">
    <property type="component" value="Unassembled WGS sequence"/>
</dbReference>
<name>A0A5B7JXF4_PORTR</name>
<comment type="caution">
    <text evidence="1">The sequence shown here is derived from an EMBL/GenBank/DDBJ whole genome shotgun (WGS) entry which is preliminary data.</text>
</comment>
<proteinExistence type="predicted"/>